<proteinExistence type="inferred from homology"/>
<reference evidence="3" key="1">
    <citation type="submission" date="2020-05" db="EMBL/GenBank/DDBJ databases">
        <title>Phylogenomic resolution of chytrid fungi.</title>
        <authorList>
            <person name="Stajich J.E."/>
            <person name="Amses K."/>
            <person name="Simmons R."/>
            <person name="Seto K."/>
            <person name="Myers J."/>
            <person name="Bonds A."/>
            <person name="Quandt C.A."/>
            <person name="Barry K."/>
            <person name="Liu P."/>
            <person name="Grigoriev I."/>
            <person name="Longcore J.E."/>
            <person name="James T.Y."/>
        </authorList>
    </citation>
    <scope>NUCLEOTIDE SEQUENCE</scope>
    <source>
        <strain evidence="3">JEL0513</strain>
    </source>
</reference>
<dbReference type="GO" id="GO:0005871">
    <property type="term" value="C:kinesin complex"/>
    <property type="evidence" value="ECO:0007669"/>
    <property type="project" value="TreeGrafter"/>
</dbReference>
<dbReference type="InterPro" id="IPR036961">
    <property type="entry name" value="Kinesin_motor_dom_sf"/>
</dbReference>
<keyword evidence="1" id="KW-0547">Nucleotide-binding</keyword>
<dbReference type="InterPro" id="IPR027417">
    <property type="entry name" value="P-loop_NTPase"/>
</dbReference>
<evidence type="ECO:0000259" key="2">
    <source>
        <dbReference type="PROSITE" id="PS50067"/>
    </source>
</evidence>
<feature type="domain" description="Kinesin motor" evidence="2">
    <location>
        <begin position="54"/>
        <end position="382"/>
    </location>
</feature>
<dbReference type="GO" id="GO:0016887">
    <property type="term" value="F:ATP hydrolysis activity"/>
    <property type="evidence" value="ECO:0007669"/>
    <property type="project" value="TreeGrafter"/>
</dbReference>
<dbReference type="AlphaFoldDB" id="A0AAD5SWR9"/>
<dbReference type="GO" id="GO:0005524">
    <property type="term" value="F:ATP binding"/>
    <property type="evidence" value="ECO:0007669"/>
    <property type="project" value="UniProtKB-UniRule"/>
</dbReference>
<dbReference type="GO" id="GO:0008017">
    <property type="term" value="F:microtubule binding"/>
    <property type="evidence" value="ECO:0007669"/>
    <property type="project" value="InterPro"/>
</dbReference>
<dbReference type="EMBL" id="JADGJH010001371">
    <property type="protein sequence ID" value="KAJ3114380.1"/>
    <property type="molecule type" value="Genomic_DNA"/>
</dbReference>
<keyword evidence="1" id="KW-0505">Motor protein</keyword>
<keyword evidence="1" id="KW-0067">ATP-binding</keyword>
<dbReference type="Gene3D" id="3.40.850.10">
    <property type="entry name" value="Kinesin motor domain"/>
    <property type="match status" value="1"/>
</dbReference>
<gene>
    <name evidence="3" type="ORF">HK100_001683</name>
</gene>
<comment type="similarity">
    <text evidence="1">Belongs to the TRAFAC class myosin-kinesin ATPase superfamily. Kinesin family.</text>
</comment>
<dbReference type="GO" id="GO:0003777">
    <property type="term" value="F:microtubule motor activity"/>
    <property type="evidence" value="ECO:0007669"/>
    <property type="project" value="InterPro"/>
</dbReference>
<dbReference type="PROSITE" id="PS50067">
    <property type="entry name" value="KINESIN_MOTOR_2"/>
    <property type="match status" value="1"/>
</dbReference>
<dbReference type="GO" id="GO:0007018">
    <property type="term" value="P:microtubule-based movement"/>
    <property type="evidence" value="ECO:0007669"/>
    <property type="project" value="InterPro"/>
</dbReference>
<dbReference type="SMART" id="SM00129">
    <property type="entry name" value="KISc"/>
    <property type="match status" value="1"/>
</dbReference>
<dbReference type="PRINTS" id="PR00380">
    <property type="entry name" value="KINESINHEAVY"/>
</dbReference>
<evidence type="ECO:0000256" key="1">
    <source>
        <dbReference type="PROSITE-ProRule" id="PRU00283"/>
    </source>
</evidence>
<feature type="binding site" evidence="1">
    <location>
        <begin position="146"/>
        <end position="153"/>
    </location>
    <ligand>
        <name>ATP</name>
        <dbReference type="ChEBI" id="CHEBI:30616"/>
    </ligand>
</feature>
<dbReference type="GO" id="GO:0005874">
    <property type="term" value="C:microtubule"/>
    <property type="evidence" value="ECO:0007669"/>
    <property type="project" value="TreeGrafter"/>
</dbReference>
<dbReference type="PANTHER" id="PTHR24115:SF0">
    <property type="entry name" value="FI21273P1-RELATED"/>
    <property type="match status" value="1"/>
</dbReference>
<name>A0AAD5SWR9_9FUNG</name>
<protein>
    <recommendedName>
        <fullName evidence="2">Kinesin motor domain-containing protein</fullName>
    </recommendedName>
</protein>
<dbReference type="PANTHER" id="PTHR24115">
    <property type="entry name" value="KINESIN-RELATED"/>
    <property type="match status" value="1"/>
</dbReference>
<dbReference type="InterPro" id="IPR001752">
    <property type="entry name" value="Kinesin_motor_dom"/>
</dbReference>
<dbReference type="Pfam" id="PF00225">
    <property type="entry name" value="Kinesin"/>
    <property type="match status" value="1"/>
</dbReference>
<accession>A0AAD5SWR9</accession>
<keyword evidence="4" id="KW-1185">Reference proteome</keyword>
<dbReference type="GO" id="GO:0005819">
    <property type="term" value="C:spindle"/>
    <property type="evidence" value="ECO:0007669"/>
    <property type="project" value="TreeGrafter"/>
</dbReference>
<dbReference type="SUPFAM" id="SSF52540">
    <property type="entry name" value="P-loop containing nucleoside triphosphate hydrolases"/>
    <property type="match status" value="1"/>
</dbReference>
<evidence type="ECO:0000313" key="3">
    <source>
        <dbReference type="EMBL" id="KAJ3114380.1"/>
    </source>
</evidence>
<comment type="caution">
    <text evidence="3">The sequence shown here is derived from an EMBL/GenBank/DDBJ whole genome shotgun (WGS) entry which is preliminary data.</text>
</comment>
<dbReference type="Proteomes" id="UP001211907">
    <property type="component" value="Unassembled WGS sequence"/>
</dbReference>
<evidence type="ECO:0000313" key="4">
    <source>
        <dbReference type="Proteomes" id="UP001211907"/>
    </source>
</evidence>
<dbReference type="InterPro" id="IPR027640">
    <property type="entry name" value="Kinesin-like_fam"/>
</dbReference>
<organism evidence="3 4">
    <name type="scientific">Physocladia obscura</name>
    <dbReference type="NCBI Taxonomy" id="109957"/>
    <lineage>
        <taxon>Eukaryota</taxon>
        <taxon>Fungi</taxon>
        <taxon>Fungi incertae sedis</taxon>
        <taxon>Chytridiomycota</taxon>
        <taxon>Chytridiomycota incertae sedis</taxon>
        <taxon>Chytridiomycetes</taxon>
        <taxon>Chytridiales</taxon>
        <taxon>Chytriomycetaceae</taxon>
        <taxon>Physocladia</taxon>
    </lineage>
</organism>
<sequence length="571" mass="62052">MATLDQSMLSKAMAQKAAFERTIAAHQKQLALETATGSESEGVDDAEGVDADRRVTVHFRTRPLSAAERKHGLFKVLFCDATYGHATLYYPAFRVLTDNTLDVQRFRFDAAFDADADNAHVYEATVRPKLPALFAHSGLLTVMAYGQTGSGKTFTMASIAQLLVDDLPIVDGQSKISVSVLEIQGDVIRDLSADADHSNQQQPKVLLDAKGLPVLTNVRELPASSKQDVLDYFRQGFESRTTRATAKNRESSRSHFICSIRLANPDQENGTGVEIKLVDLAGSEAGNDKKEHDAATLKESVAINKSLSALKECIRKSSGAATTTDGHIPFRNSKLTMVLKEALDPFAKRHTRTAIFALAAPTVADIPHTFNTYRYALALTALGSTAATPAAALAAEQNSTPQTQTKPATASTTASTTPMAWSRLKLERWIETQFQNEVTLTMLLGPKGDPKQYGRPQTDFVLPPWKFIYEMSLEQWTQNASLYGKYSDAENVGKVRERYKRLFLVERVVKDGGIVADGGGVGVGAAGRGIVLMLKEEETKADNGEPKKSRAEIAMEKAKAKGAAIRAAGKK</sequence>